<evidence type="ECO:0008006" key="3">
    <source>
        <dbReference type="Google" id="ProtNLM"/>
    </source>
</evidence>
<evidence type="ECO:0000313" key="1">
    <source>
        <dbReference type="EMBL" id="GAA4908589.1"/>
    </source>
</evidence>
<accession>A0ABP9FMX8</accession>
<sequence>MNEEIQQELERAGYISRTSLPKLARVIDRYVAGGQLERVLGGCYSTPEAATSFEVRVAVAREVCPNAVFVRDTAAKLSWWPELAVDAVQFADPTSARAQKGFSVERRAVPAELKAWNGEHFLSDPALTVLDLTDTLGGEAIDQALRRGVVTLEDLHDALAVTGRRRGNKERARLLAESRAEPWSELEREAHVLLRQIHLPEWVANHPVEIEGKLYFVDLAIPELAIAAEVDGWQHHKSHEAFISDRIKWNELALAGWTVLHFTATTLKDLAAQMKAAVAMRKAR</sequence>
<dbReference type="InterPro" id="IPR011335">
    <property type="entry name" value="Restrct_endonuc-II-like"/>
</dbReference>
<gene>
    <name evidence="1" type="ORF">GCM10025789_30230</name>
</gene>
<name>A0ABP9FMX8_9ACTN</name>
<dbReference type="Proteomes" id="UP001501521">
    <property type="component" value="Unassembled WGS sequence"/>
</dbReference>
<dbReference type="SUPFAM" id="SSF52980">
    <property type="entry name" value="Restriction endonuclease-like"/>
    <property type="match status" value="1"/>
</dbReference>
<dbReference type="Gene3D" id="3.40.960.10">
    <property type="entry name" value="VSR Endonuclease"/>
    <property type="match status" value="1"/>
</dbReference>
<dbReference type="RefSeq" id="WP_345584360.1">
    <property type="nucleotide sequence ID" value="NZ_BAABLV010000046.1"/>
</dbReference>
<reference evidence="2" key="1">
    <citation type="journal article" date="2019" name="Int. J. Syst. Evol. Microbiol.">
        <title>The Global Catalogue of Microorganisms (GCM) 10K type strain sequencing project: providing services to taxonomists for standard genome sequencing and annotation.</title>
        <authorList>
            <consortium name="The Broad Institute Genomics Platform"/>
            <consortium name="The Broad Institute Genome Sequencing Center for Infectious Disease"/>
            <person name="Wu L."/>
            <person name="Ma J."/>
        </authorList>
    </citation>
    <scope>NUCLEOTIDE SEQUENCE [LARGE SCALE GENOMIC DNA]</scope>
    <source>
        <strain evidence="2">JCM 19125</strain>
    </source>
</reference>
<evidence type="ECO:0000313" key="2">
    <source>
        <dbReference type="Proteomes" id="UP001501521"/>
    </source>
</evidence>
<keyword evidence="2" id="KW-1185">Reference proteome</keyword>
<organism evidence="1 2">
    <name type="scientific">Tessaracoccus lubricantis</name>
    <dbReference type="NCBI Taxonomy" id="545543"/>
    <lineage>
        <taxon>Bacteria</taxon>
        <taxon>Bacillati</taxon>
        <taxon>Actinomycetota</taxon>
        <taxon>Actinomycetes</taxon>
        <taxon>Propionibacteriales</taxon>
        <taxon>Propionibacteriaceae</taxon>
        <taxon>Tessaracoccus</taxon>
    </lineage>
</organism>
<protein>
    <recommendedName>
        <fullName evidence="3">DUF559 domain-containing protein</fullName>
    </recommendedName>
</protein>
<proteinExistence type="predicted"/>
<dbReference type="EMBL" id="BAABLV010000046">
    <property type="protein sequence ID" value="GAA4908589.1"/>
    <property type="molecule type" value="Genomic_DNA"/>
</dbReference>
<comment type="caution">
    <text evidence="1">The sequence shown here is derived from an EMBL/GenBank/DDBJ whole genome shotgun (WGS) entry which is preliminary data.</text>
</comment>